<dbReference type="InterPro" id="IPR040976">
    <property type="entry name" value="Pkinase_fungal"/>
</dbReference>
<dbReference type="Pfam" id="PF17667">
    <property type="entry name" value="Pkinase_fungal"/>
    <property type="match status" value="1"/>
</dbReference>
<reference evidence="2 3" key="1">
    <citation type="submission" date="2015-12" db="EMBL/GenBank/DDBJ databases">
        <title>Draft genome sequence of Moniliophthora roreri, the causal agent of frosty pod rot of cacao.</title>
        <authorList>
            <person name="Aime M.C."/>
            <person name="Diaz-Valderrama J.R."/>
            <person name="Kijpornyongpan T."/>
            <person name="Phillips-Mora W."/>
        </authorList>
    </citation>
    <scope>NUCLEOTIDE SEQUENCE [LARGE SCALE GENOMIC DNA]</scope>
    <source>
        <strain evidence="2 3">MCA 2952</strain>
    </source>
</reference>
<organism evidence="2 3">
    <name type="scientific">Moniliophthora roreri</name>
    <name type="common">Frosty pod rot fungus</name>
    <name type="synonym">Monilia roreri</name>
    <dbReference type="NCBI Taxonomy" id="221103"/>
    <lineage>
        <taxon>Eukaryota</taxon>
        <taxon>Fungi</taxon>
        <taxon>Dikarya</taxon>
        <taxon>Basidiomycota</taxon>
        <taxon>Agaricomycotina</taxon>
        <taxon>Agaricomycetes</taxon>
        <taxon>Agaricomycetidae</taxon>
        <taxon>Agaricales</taxon>
        <taxon>Marasmiineae</taxon>
        <taxon>Marasmiaceae</taxon>
        <taxon>Moniliophthora</taxon>
    </lineage>
</organism>
<name>A0A0W0FV40_MONRR</name>
<evidence type="ECO:0000313" key="2">
    <source>
        <dbReference type="EMBL" id="KTB40042.1"/>
    </source>
</evidence>
<sequence length="145" mass="16522">MSATLLLGKSSHHTRADDLESFFYVLCWVTLKLGPHRLPKADTTQLIQRWFDYAIAVDGVISGGQNKWSEVQARHMARNAQLSAGPLKDLIVDFEDLVAVRYDMPPSDEDRVQYARALKMFPPDDPLVAQVPAHKYETKIRRLED</sequence>
<evidence type="ECO:0000313" key="3">
    <source>
        <dbReference type="Proteomes" id="UP000054988"/>
    </source>
</evidence>
<dbReference type="AlphaFoldDB" id="A0A0W0FV40"/>
<comment type="caution">
    <text evidence="2">The sequence shown here is derived from an EMBL/GenBank/DDBJ whole genome shotgun (WGS) entry which is preliminary data.</text>
</comment>
<evidence type="ECO:0000259" key="1">
    <source>
        <dbReference type="Pfam" id="PF17667"/>
    </source>
</evidence>
<proteinExistence type="predicted"/>
<dbReference type="Proteomes" id="UP000054988">
    <property type="component" value="Unassembled WGS sequence"/>
</dbReference>
<protein>
    <recommendedName>
        <fullName evidence="1">Fungal-type protein kinase domain-containing protein</fullName>
    </recommendedName>
</protein>
<gene>
    <name evidence="2" type="ORF">WG66_7379</name>
</gene>
<accession>A0A0W0FV40</accession>
<feature type="domain" description="Fungal-type protein kinase" evidence="1">
    <location>
        <begin position="1"/>
        <end position="29"/>
    </location>
</feature>
<dbReference type="EMBL" id="LATX01001612">
    <property type="protein sequence ID" value="KTB40042.1"/>
    <property type="molecule type" value="Genomic_DNA"/>
</dbReference>